<comment type="caution">
    <text evidence="1">The sequence shown here is derived from an EMBL/GenBank/DDBJ whole genome shotgun (WGS) entry which is preliminary data.</text>
</comment>
<evidence type="ECO:0008006" key="3">
    <source>
        <dbReference type="Google" id="ProtNLM"/>
    </source>
</evidence>
<proteinExistence type="predicted"/>
<dbReference type="Gene3D" id="3.30.460.40">
    <property type="match status" value="1"/>
</dbReference>
<dbReference type="Proteomes" id="UP000295280">
    <property type="component" value="Unassembled WGS sequence"/>
</dbReference>
<keyword evidence="2" id="KW-1185">Reference proteome</keyword>
<evidence type="ECO:0000313" key="1">
    <source>
        <dbReference type="EMBL" id="TDM02469.1"/>
    </source>
</evidence>
<reference evidence="1 2" key="1">
    <citation type="submission" date="2019-01" db="EMBL/GenBank/DDBJ databases">
        <title>Draft genome sequences of the type strains of six Macrococcus species.</title>
        <authorList>
            <person name="Mazhar S."/>
            <person name="Altermann E."/>
            <person name="Hill C."/>
            <person name="Mcauliffe O."/>
        </authorList>
    </citation>
    <scope>NUCLEOTIDE SEQUENCE [LARGE SCALE GENOMIC DNA]</scope>
    <source>
        <strain evidence="1 2">ATCC 51828</strain>
    </source>
</reference>
<protein>
    <recommendedName>
        <fullName evidence="3">Amino acid transporter</fullName>
    </recommendedName>
</protein>
<dbReference type="AlphaFoldDB" id="A0A9Q8CKV6"/>
<dbReference type="Pfam" id="PF10706">
    <property type="entry name" value="Aminoglyc_resit"/>
    <property type="match status" value="1"/>
</dbReference>
<dbReference type="EMBL" id="SCWD01000002">
    <property type="protein sequence ID" value="TDM02469.1"/>
    <property type="molecule type" value="Genomic_DNA"/>
</dbReference>
<evidence type="ECO:0000313" key="2">
    <source>
        <dbReference type="Proteomes" id="UP000295280"/>
    </source>
</evidence>
<accession>A0A9Q8CKV6</accession>
<name>A0A9Q8CKV6_9STAP</name>
<dbReference type="InterPro" id="IPR019646">
    <property type="entry name" value="Aminoglyc_AdlTrfase"/>
</dbReference>
<sequence>MKRTDFNNWQPYSVTDIKILLEHAEFQWAFAGGWAIDLYMGQQTRVHVDMDVVILSIDQNRLFDYLEDYTIFTAKNGILEKWNGQKIDDSYSLWVCKDESSPFKFEVMLIETEREKWKYKRDKRIQGDSERLFVRLDNGLSVLSPEIQLLYKLDASSIRDKDYTDYGAIAGFLTEAQKDWLFKNLKSEIVTIIKD</sequence>
<gene>
    <name evidence="1" type="ORF">ERX40_07905</name>
</gene>
<dbReference type="RefSeq" id="WP_133417951.1">
    <property type="nucleotide sequence ID" value="NZ_SCWD01000002.1"/>
</dbReference>
<dbReference type="OrthoDB" id="2417905at2"/>
<organism evidence="1 2">
    <name type="scientific">Macrococcus carouselicus</name>
    <dbReference type="NCBI Taxonomy" id="69969"/>
    <lineage>
        <taxon>Bacteria</taxon>
        <taxon>Bacillati</taxon>
        <taxon>Bacillota</taxon>
        <taxon>Bacilli</taxon>
        <taxon>Bacillales</taxon>
        <taxon>Staphylococcaceae</taxon>
        <taxon>Macrococcus</taxon>
    </lineage>
</organism>